<evidence type="ECO:0000256" key="1">
    <source>
        <dbReference type="ARBA" id="ARBA00004651"/>
    </source>
</evidence>
<dbReference type="PANTHER" id="PTHR23513:SF6">
    <property type="entry name" value="MAJOR FACILITATOR SUPERFAMILY ASSOCIATED DOMAIN-CONTAINING PROTEIN"/>
    <property type="match status" value="1"/>
</dbReference>
<evidence type="ECO:0000256" key="2">
    <source>
        <dbReference type="ARBA" id="ARBA00022475"/>
    </source>
</evidence>
<keyword evidence="3 7" id="KW-0812">Transmembrane</keyword>
<keyword evidence="2" id="KW-1003">Cell membrane</keyword>
<comment type="subcellular location">
    <subcellularLocation>
        <location evidence="1">Cell membrane</location>
        <topology evidence="1">Multi-pass membrane protein</topology>
    </subcellularLocation>
</comment>
<keyword evidence="5 7" id="KW-0472">Membrane</keyword>
<dbReference type="CDD" id="cd06173">
    <property type="entry name" value="MFS_MefA_like"/>
    <property type="match status" value="1"/>
</dbReference>
<dbReference type="RefSeq" id="WP_117492924.1">
    <property type="nucleotide sequence ID" value="NZ_QVIG01000003.1"/>
</dbReference>
<feature type="compositionally biased region" description="Low complexity" evidence="6">
    <location>
        <begin position="1"/>
        <end position="13"/>
    </location>
</feature>
<feature type="region of interest" description="Disordered" evidence="6">
    <location>
        <begin position="1"/>
        <end position="33"/>
    </location>
</feature>
<feature type="transmembrane region" description="Helical" evidence="7">
    <location>
        <begin position="292"/>
        <end position="309"/>
    </location>
</feature>
<keyword evidence="4 7" id="KW-1133">Transmembrane helix</keyword>
<reference evidence="8 9" key="1">
    <citation type="submission" date="2018-08" db="EMBL/GenBank/DDBJ databases">
        <title>Diversity &amp; Physiological Properties of Lignin-Decomposing Actinobacteria from Soil.</title>
        <authorList>
            <person name="Roh S.G."/>
            <person name="Kim S.B."/>
        </authorList>
    </citation>
    <scope>NUCLEOTIDE SEQUENCE [LARGE SCALE GENOMIC DNA]</scope>
    <source>
        <strain evidence="8 9">MMS17-GH009</strain>
    </source>
</reference>
<accession>A0A372ZIC9</accession>
<name>A0A372ZIC9_9ACTN</name>
<feature type="transmembrane region" description="Helical" evidence="7">
    <location>
        <begin position="76"/>
        <end position="96"/>
    </location>
</feature>
<feature type="transmembrane region" description="Helical" evidence="7">
    <location>
        <begin position="321"/>
        <end position="339"/>
    </location>
</feature>
<dbReference type="EMBL" id="QVIG01000003">
    <property type="protein sequence ID" value="RGD55586.1"/>
    <property type="molecule type" value="Genomic_DNA"/>
</dbReference>
<feature type="transmembrane region" description="Helical" evidence="7">
    <location>
        <begin position="203"/>
        <end position="224"/>
    </location>
</feature>
<feature type="transmembrane region" description="Helical" evidence="7">
    <location>
        <begin position="259"/>
        <end position="280"/>
    </location>
</feature>
<evidence type="ECO:0000256" key="5">
    <source>
        <dbReference type="ARBA" id="ARBA00023136"/>
    </source>
</evidence>
<feature type="transmembrane region" description="Helical" evidence="7">
    <location>
        <begin position="176"/>
        <end position="197"/>
    </location>
</feature>
<feature type="transmembrane region" description="Helical" evidence="7">
    <location>
        <begin position="385"/>
        <end position="404"/>
    </location>
</feature>
<dbReference type="Proteomes" id="UP000263377">
    <property type="component" value="Unassembled WGS sequence"/>
</dbReference>
<dbReference type="AlphaFoldDB" id="A0A372ZIC9"/>
<dbReference type="SUPFAM" id="SSF103473">
    <property type="entry name" value="MFS general substrate transporter"/>
    <property type="match status" value="1"/>
</dbReference>
<evidence type="ECO:0000313" key="9">
    <source>
        <dbReference type="Proteomes" id="UP000263377"/>
    </source>
</evidence>
<keyword evidence="9" id="KW-1185">Reference proteome</keyword>
<dbReference type="InterPro" id="IPR011701">
    <property type="entry name" value="MFS"/>
</dbReference>
<dbReference type="Pfam" id="PF07690">
    <property type="entry name" value="MFS_1"/>
    <property type="match status" value="1"/>
</dbReference>
<evidence type="ECO:0000256" key="3">
    <source>
        <dbReference type="ARBA" id="ARBA00022692"/>
    </source>
</evidence>
<dbReference type="PANTHER" id="PTHR23513">
    <property type="entry name" value="INTEGRAL MEMBRANE EFFLUX PROTEIN-RELATED"/>
    <property type="match status" value="1"/>
</dbReference>
<dbReference type="GO" id="GO:0005886">
    <property type="term" value="C:plasma membrane"/>
    <property type="evidence" value="ECO:0007669"/>
    <property type="project" value="UniProtKB-SubCell"/>
</dbReference>
<dbReference type="GO" id="GO:0022857">
    <property type="term" value="F:transmembrane transporter activity"/>
    <property type="evidence" value="ECO:0007669"/>
    <property type="project" value="InterPro"/>
</dbReference>
<comment type="caution">
    <text evidence="8">The sequence shown here is derived from an EMBL/GenBank/DDBJ whole genome shotgun (WGS) entry which is preliminary data.</text>
</comment>
<evidence type="ECO:0000256" key="4">
    <source>
        <dbReference type="ARBA" id="ARBA00022989"/>
    </source>
</evidence>
<dbReference type="Gene3D" id="1.20.1250.20">
    <property type="entry name" value="MFS general substrate transporter like domains"/>
    <property type="match status" value="1"/>
</dbReference>
<evidence type="ECO:0000313" key="8">
    <source>
        <dbReference type="EMBL" id="RGD55586.1"/>
    </source>
</evidence>
<evidence type="ECO:0000256" key="7">
    <source>
        <dbReference type="SAM" id="Phobius"/>
    </source>
</evidence>
<gene>
    <name evidence="8" type="ORF">DR950_40290</name>
</gene>
<sequence>MGSSTAEESSIPPESGPPAAPPATPAKAKAPESVPLRRHRPLLLLVTEQTTSSVGRQVTALALPLLAIAHLHAGPLGASALMAMTYLPGVLLSPLIGVAVDRARLRRMLVAVSWLQVPAIGSVPLAAALDGLTWPHLFAAAAASGALNSAQGVALQSCLPRVVPPDRLLPANSSLTGARTIGLIGGPALGGILIGLIDPAPALLVECAAYLIGGALFLALPAALNRSAQEAGSGARTRLDALREGLAVIRRETLLRRQALAAAGLNLGGGAGGGLFVLYADRELQLSPWQLGTVYAAYAVGMGTGVLVATSVTRALGMARAIRLCAVGAGAALFLIPAASLGLSFAVLVLYQLLFGLMATIWSIAMTTGRQLVTPAHLLGRVNAFLQAVLTATLPVGAFLGGWLASRVGIVPVLVGAAAVALAGASSLWFPRDMLAEIERAAERKTVPEKP</sequence>
<feature type="transmembrane region" description="Helical" evidence="7">
    <location>
        <begin position="345"/>
        <end position="365"/>
    </location>
</feature>
<organism evidence="8 9">
    <name type="scientific">Kitasatospora xanthocidica</name>
    <dbReference type="NCBI Taxonomy" id="83382"/>
    <lineage>
        <taxon>Bacteria</taxon>
        <taxon>Bacillati</taxon>
        <taxon>Actinomycetota</taxon>
        <taxon>Actinomycetes</taxon>
        <taxon>Kitasatosporales</taxon>
        <taxon>Streptomycetaceae</taxon>
        <taxon>Kitasatospora</taxon>
    </lineage>
</organism>
<dbReference type="InterPro" id="IPR036259">
    <property type="entry name" value="MFS_trans_sf"/>
</dbReference>
<protein>
    <submittedName>
        <fullName evidence="8">MFS transporter</fullName>
    </submittedName>
</protein>
<evidence type="ECO:0000256" key="6">
    <source>
        <dbReference type="SAM" id="MobiDB-lite"/>
    </source>
</evidence>
<feature type="transmembrane region" description="Helical" evidence="7">
    <location>
        <begin position="410"/>
        <end position="430"/>
    </location>
</feature>
<proteinExistence type="predicted"/>
<feature type="compositionally biased region" description="Pro residues" evidence="6">
    <location>
        <begin position="14"/>
        <end position="24"/>
    </location>
</feature>